<proteinExistence type="predicted"/>
<evidence type="ECO:0000313" key="2">
    <source>
        <dbReference type="Proteomes" id="UP000246464"/>
    </source>
</evidence>
<gene>
    <name evidence="1" type="ORF">SMAX5B_013029</name>
</gene>
<dbReference type="Proteomes" id="UP000246464">
    <property type="component" value="Chromosome 6"/>
</dbReference>
<name>A0A2U9BEF1_SCOMX</name>
<protein>
    <submittedName>
        <fullName evidence="1">Uncharacterized protein</fullName>
    </submittedName>
</protein>
<keyword evidence="2" id="KW-1185">Reference proteome</keyword>
<accession>A0A2U9BEF1</accession>
<dbReference type="EMBL" id="CP026248">
    <property type="protein sequence ID" value="AWP02365.1"/>
    <property type="molecule type" value="Genomic_DNA"/>
</dbReference>
<sequence length="84" mass="9587">MLMQRRTHSDNCGARWKFRIDSRDEMRAPADTINNRMTPERISKGNALEDYRDFKSAVDPKTCPGVKPPDLLLTLAQTLTLNPV</sequence>
<reference evidence="1 2" key="1">
    <citation type="submission" date="2017-12" db="EMBL/GenBank/DDBJ databases">
        <title>Integrating genomic resources of turbot (Scophthalmus maximus) in depth evaluation of genetic and physical mapping variation across individuals.</title>
        <authorList>
            <person name="Martinez P."/>
        </authorList>
    </citation>
    <scope>NUCLEOTIDE SEQUENCE [LARGE SCALE GENOMIC DNA]</scope>
</reference>
<evidence type="ECO:0000313" key="1">
    <source>
        <dbReference type="EMBL" id="AWP02365.1"/>
    </source>
</evidence>
<organism evidence="1 2">
    <name type="scientific">Scophthalmus maximus</name>
    <name type="common">Turbot</name>
    <name type="synonym">Psetta maxima</name>
    <dbReference type="NCBI Taxonomy" id="52904"/>
    <lineage>
        <taxon>Eukaryota</taxon>
        <taxon>Metazoa</taxon>
        <taxon>Chordata</taxon>
        <taxon>Craniata</taxon>
        <taxon>Vertebrata</taxon>
        <taxon>Euteleostomi</taxon>
        <taxon>Actinopterygii</taxon>
        <taxon>Neopterygii</taxon>
        <taxon>Teleostei</taxon>
        <taxon>Neoteleostei</taxon>
        <taxon>Acanthomorphata</taxon>
        <taxon>Carangaria</taxon>
        <taxon>Pleuronectiformes</taxon>
        <taxon>Pleuronectoidei</taxon>
        <taxon>Scophthalmidae</taxon>
        <taxon>Scophthalmus</taxon>
    </lineage>
</organism>
<dbReference type="AlphaFoldDB" id="A0A2U9BEF1"/>